<dbReference type="Proteomes" id="UP001302949">
    <property type="component" value="Unassembled WGS sequence"/>
</dbReference>
<gene>
    <name evidence="1" type="ORF">VB248_07535</name>
</gene>
<organism evidence="1 2">
    <name type="scientific">Arcicella rigui</name>
    <dbReference type="NCBI Taxonomy" id="797020"/>
    <lineage>
        <taxon>Bacteria</taxon>
        <taxon>Pseudomonadati</taxon>
        <taxon>Bacteroidota</taxon>
        <taxon>Cytophagia</taxon>
        <taxon>Cytophagales</taxon>
        <taxon>Flectobacillaceae</taxon>
        <taxon>Arcicella</taxon>
    </lineage>
</organism>
<evidence type="ECO:0000313" key="1">
    <source>
        <dbReference type="EMBL" id="MEA5138979.1"/>
    </source>
</evidence>
<proteinExistence type="predicted"/>
<sequence length="553" mass="58683">MKKYIYILLATISIAFWYACTPPLEGVTLKLPESVKTSNIIVQFKPDNATAGDLPANISIKIAGKDSAKVVNIVGIKDFKVKQNVLALAASPDVTPSTNNPINFIVVAQADGYLKSTTPVTLTSTKDLNLVIELIKISAPSTGISVVQQPATVSSAGTTSAAITVSTPSTNTVPSQATVVIPAGVSVKDGAGSPVGGALNIVVTKADAAKTDVQIPLSEISKTVNDNNQPIQDFSVTPIVGVEVEITNDQNQKVKSFSGEITIKTEIPVGAVDPSTNQPLKVGDQMAITSFDEDTKVFKYEGPANITTNAAGKLEVSGTVNHLTQFFFASMKSLKVEVPNNATPEQIKAVIVKAAQDLSTPENPVTITKEQLAVFKTYSLSFGGSIGQYADEVFNISFEFTDNTNTDFSTSDRTNSLTTDKTLKNIVIRNVLGAVITTATNFTDTNITVDIPASPNFVNFIANLSCPAGQTTNADNIQVYSSAPGKEAYLYLGKARRDGDGITIKGTTTLLQRKGTYDFKFVVGSTNFYYKNKTVSSGADFTITSTMPDALCF</sequence>
<dbReference type="EMBL" id="JAYFUM010000008">
    <property type="protein sequence ID" value="MEA5138979.1"/>
    <property type="molecule type" value="Genomic_DNA"/>
</dbReference>
<evidence type="ECO:0000313" key="2">
    <source>
        <dbReference type="Proteomes" id="UP001302949"/>
    </source>
</evidence>
<name>A0ABU5Q821_9BACT</name>
<protein>
    <submittedName>
        <fullName evidence="1">Uncharacterized protein</fullName>
    </submittedName>
</protein>
<accession>A0ABU5Q821</accession>
<reference evidence="1 2" key="1">
    <citation type="submission" date="2023-12" db="EMBL/GenBank/DDBJ databases">
        <title>Novel species of the genus Arcicella isolated from rivers.</title>
        <authorList>
            <person name="Lu H."/>
        </authorList>
    </citation>
    <scope>NUCLEOTIDE SEQUENCE [LARGE SCALE GENOMIC DNA]</scope>
    <source>
        <strain evidence="1 2">KCTC 23307</strain>
    </source>
</reference>
<dbReference type="RefSeq" id="WP_323296142.1">
    <property type="nucleotide sequence ID" value="NZ_JAYFUM010000008.1"/>
</dbReference>
<dbReference type="PROSITE" id="PS51257">
    <property type="entry name" value="PROKAR_LIPOPROTEIN"/>
    <property type="match status" value="1"/>
</dbReference>
<comment type="caution">
    <text evidence="1">The sequence shown here is derived from an EMBL/GenBank/DDBJ whole genome shotgun (WGS) entry which is preliminary data.</text>
</comment>
<keyword evidence="2" id="KW-1185">Reference proteome</keyword>